<keyword evidence="2" id="KW-1185">Reference proteome</keyword>
<accession>A0A9N9HN01</accession>
<name>A0A9N9HN01_FUNMO</name>
<gene>
    <name evidence="1" type="ORF">FMOSSE_LOCUS13646</name>
</gene>
<evidence type="ECO:0000313" key="2">
    <source>
        <dbReference type="Proteomes" id="UP000789375"/>
    </source>
</evidence>
<feature type="non-terminal residue" evidence="1">
    <location>
        <position position="73"/>
    </location>
</feature>
<dbReference type="AlphaFoldDB" id="A0A9N9HN01"/>
<protein>
    <submittedName>
        <fullName evidence="1">10950_t:CDS:1</fullName>
    </submittedName>
</protein>
<dbReference type="EMBL" id="CAJVPP010008489">
    <property type="protein sequence ID" value="CAG8697307.1"/>
    <property type="molecule type" value="Genomic_DNA"/>
</dbReference>
<organism evidence="1 2">
    <name type="scientific">Funneliformis mosseae</name>
    <name type="common">Endomycorrhizal fungus</name>
    <name type="synonym">Glomus mosseae</name>
    <dbReference type="NCBI Taxonomy" id="27381"/>
    <lineage>
        <taxon>Eukaryota</taxon>
        <taxon>Fungi</taxon>
        <taxon>Fungi incertae sedis</taxon>
        <taxon>Mucoromycota</taxon>
        <taxon>Glomeromycotina</taxon>
        <taxon>Glomeromycetes</taxon>
        <taxon>Glomerales</taxon>
        <taxon>Glomeraceae</taxon>
        <taxon>Funneliformis</taxon>
    </lineage>
</organism>
<comment type="caution">
    <text evidence="1">The sequence shown here is derived from an EMBL/GenBank/DDBJ whole genome shotgun (WGS) entry which is preliminary data.</text>
</comment>
<dbReference type="Proteomes" id="UP000789375">
    <property type="component" value="Unassembled WGS sequence"/>
</dbReference>
<reference evidence="1" key="1">
    <citation type="submission" date="2021-06" db="EMBL/GenBank/DDBJ databases">
        <authorList>
            <person name="Kallberg Y."/>
            <person name="Tangrot J."/>
            <person name="Rosling A."/>
        </authorList>
    </citation>
    <scope>NUCLEOTIDE SEQUENCE</scope>
    <source>
        <strain evidence="1">87-6 pot B 2015</strain>
    </source>
</reference>
<sequence>MNSEIATFKLSLFDEFIKSYKSINSLVSEVSEAFDQFLPALDRFFDLYEKLTENKMRNRDILMKWYKSAIVSN</sequence>
<evidence type="ECO:0000313" key="1">
    <source>
        <dbReference type="EMBL" id="CAG8697307.1"/>
    </source>
</evidence>
<proteinExistence type="predicted"/>